<comment type="caution">
    <text evidence="1">The sequence shown here is derived from an EMBL/GenBank/DDBJ whole genome shotgun (WGS) entry which is preliminary data.</text>
</comment>
<reference evidence="1" key="1">
    <citation type="journal article" date="2021" name="Environ. Microbiol.">
        <title>Gene family expansions and transcriptome signatures uncover fungal adaptations to wood decay.</title>
        <authorList>
            <person name="Hage H."/>
            <person name="Miyauchi S."/>
            <person name="Viragh M."/>
            <person name="Drula E."/>
            <person name="Min B."/>
            <person name="Chaduli D."/>
            <person name="Navarro D."/>
            <person name="Favel A."/>
            <person name="Norest M."/>
            <person name="Lesage-Meessen L."/>
            <person name="Balint B."/>
            <person name="Merenyi Z."/>
            <person name="de Eugenio L."/>
            <person name="Morin E."/>
            <person name="Martinez A.T."/>
            <person name="Baldrian P."/>
            <person name="Stursova M."/>
            <person name="Martinez M.J."/>
            <person name="Novotny C."/>
            <person name="Magnuson J.K."/>
            <person name="Spatafora J.W."/>
            <person name="Maurice S."/>
            <person name="Pangilinan J."/>
            <person name="Andreopoulos W."/>
            <person name="LaButti K."/>
            <person name="Hundley H."/>
            <person name="Na H."/>
            <person name="Kuo A."/>
            <person name="Barry K."/>
            <person name="Lipzen A."/>
            <person name="Henrissat B."/>
            <person name="Riley R."/>
            <person name="Ahrendt S."/>
            <person name="Nagy L.G."/>
            <person name="Grigoriev I.V."/>
            <person name="Martin F."/>
            <person name="Rosso M.N."/>
        </authorList>
    </citation>
    <scope>NUCLEOTIDE SEQUENCE</scope>
    <source>
        <strain evidence="1">CBS 384.51</strain>
    </source>
</reference>
<keyword evidence="2" id="KW-1185">Reference proteome</keyword>
<sequence length="236" mass="25789">MQAHPNGRNSNRNFHGQKKQLLNQQAGNPPPSWRQQQKVNAKGGNAKKSKILLSELPMDVLREEVVALFHKTVGPVKDDETIMLYNNQGKARGMAIVTFQREADAYVARAKYNGKLIDSRKPIKIEIVKDEDAPKQPPPLPVAPPSLLQRLGGTTTKVAAAAAPPQNKKQPHAAAKTGRAAAAAPTQPQNQPRVSVGRRLRQKKGPRRVKKAPVTIEQLDADMAAYRAKSEDAAMS</sequence>
<dbReference type="Proteomes" id="UP001055072">
    <property type="component" value="Unassembled WGS sequence"/>
</dbReference>
<evidence type="ECO:0000313" key="1">
    <source>
        <dbReference type="EMBL" id="KAI0090388.1"/>
    </source>
</evidence>
<accession>A0ACB8U7R4</accession>
<protein>
    <submittedName>
        <fullName evidence="1">Uncharacterized protein</fullName>
    </submittedName>
</protein>
<evidence type="ECO:0000313" key="2">
    <source>
        <dbReference type="Proteomes" id="UP001055072"/>
    </source>
</evidence>
<gene>
    <name evidence="1" type="ORF">BDY19DRAFT_769745</name>
</gene>
<organism evidence="1 2">
    <name type="scientific">Irpex rosettiformis</name>
    <dbReference type="NCBI Taxonomy" id="378272"/>
    <lineage>
        <taxon>Eukaryota</taxon>
        <taxon>Fungi</taxon>
        <taxon>Dikarya</taxon>
        <taxon>Basidiomycota</taxon>
        <taxon>Agaricomycotina</taxon>
        <taxon>Agaricomycetes</taxon>
        <taxon>Polyporales</taxon>
        <taxon>Irpicaceae</taxon>
        <taxon>Irpex</taxon>
    </lineage>
</organism>
<dbReference type="EMBL" id="MU274908">
    <property type="protein sequence ID" value="KAI0090388.1"/>
    <property type="molecule type" value="Genomic_DNA"/>
</dbReference>
<name>A0ACB8U7R4_9APHY</name>
<proteinExistence type="predicted"/>